<sequence length="331" mass="35542">MRAHRPSLSRLQASDFRSLVSGFRSPSSFLGLLSCVFLLTACAQPAAYDAPQRTGTMPLAMRESSGIAASHHDPRVLWTHNDSGGQPVLYAVEPGGARRGDLRLTGATNRDWEDIASFELDGRSWLLVADTGDNTGLRNDCALYIVAEPETADLSPVHETIATVAWKIPVRYLDGPRDVEAVAVDARAGLVYLLAKRTSPHGLYTLPLRLPADGVVPAAMPVAQFPNASIPQPTSGQRMLPIPSGRFRAQPTGMDFASDGSAAVIVSYGDVMVFPRKDNEPWKDALLRPPVVLAPHGLAQAEGVCFGADNRTIYVSSEGPGSGIMRYRVAK</sequence>
<proteinExistence type="predicted"/>
<dbReference type="SUPFAM" id="SSF75011">
    <property type="entry name" value="3-carboxy-cis,cis-mucoante lactonizing enzyme"/>
    <property type="match status" value="1"/>
</dbReference>
<gene>
    <name evidence="1" type="ORF">FPL22_15740</name>
</gene>
<accession>A0A556QGF1</accession>
<dbReference type="PROSITE" id="PS51257">
    <property type="entry name" value="PROKAR_LIPOPROTEIN"/>
    <property type="match status" value="1"/>
</dbReference>
<reference evidence="1 2" key="1">
    <citation type="submission" date="2019-07" db="EMBL/GenBank/DDBJ databases">
        <title>Description of 53C-WASEF.</title>
        <authorList>
            <person name="Pitt A."/>
            <person name="Hahn M.W."/>
        </authorList>
    </citation>
    <scope>NUCLEOTIDE SEQUENCE [LARGE SCALE GENOMIC DNA]</scope>
    <source>
        <strain evidence="1 2">53C-WASEF</strain>
    </source>
</reference>
<dbReference type="AlphaFoldDB" id="A0A556QGF1"/>
<protein>
    <recommendedName>
        <fullName evidence="3">Esterase-like activity of phytase family protein</fullName>
    </recommendedName>
</protein>
<evidence type="ECO:0008006" key="3">
    <source>
        <dbReference type="Google" id="ProtNLM"/>
    </source>
</evidence>
<dbReference type="EMBL" id="VMBG01000003">
    <property type="protein sequence ID" value="TSJ75719.1"/>
    <property type="molecule type" value="Genomic_DNA"/>
</dbReference>
<keyword evidence="2" id="KW-1185">Reference proteome</keyword>
<evidence type="ECO:0000313" key="1">
    <source>
        <dbReference type="EMBL" id="TSJ75719.1"/>
    </source>
</evidence>
<organism evidence="1 2">
    <name type="scientific">Rariglobus hedericola</name>
    <dbReference type="NCBI Taxonomy" id="2597822"/>
    <lineage>
        <taxon>Bacteria</taxon>
        <taxon>Pseudomonadati</taxon>
        <taxon>Verrucomicrobiota</taxon>
        <taxon>Opitutia</taxon>
        <taxon>Opitutales</taxon>
        <taxon>Opitutaceae</taxon>
        <taxon>Rariglobus</taxon>
    </lineage>
</organism>
<evidence type="ECO:0000313" key="2">
    <source>
        <dbReference type="Proteomes" id="UP000315648"/>
    </source>
</evidence>
<name>A0A556QGF1_9BACT</name>
<dbReference type="Proteomes" id="UP000315648">
    <property type="component" value="Unassembled WGS sequence"/>
</dbReference>
<comment type="caution">
    <text evidence="1">The sequence shown here is derived from an EMBL/GenBank/DDBJ whole genome shotgun (WGS) entry which is preliminary data.</text>
</comment>